<dbReference type="PANTHER" id="PTHR30619:SF1">
    <property type="entry name" value="RECOMBINATION PROTEIN 2"/>
    <property type="match status" value="1"/>
</dbReference>
<keyword evidence="2" id="KW-1185">Reference proteome</keyword>
<dbReference type="Proteomes" id="UP001606302">
    <property type="component" value="Unassembled WGS sequence"/>
</dbReference>
<dbReference type="Gene3D" id="3.60.15.10">
    <property type="entry name" value="Ribonuclease Z/Hydroxyacylglutathione hydrolase-like"/>
    <property type="match status" value="1"/>
</dbReference>
<dbReference type="InterPro" id="IPR036866">
    <property type="entry name" value="RibonucZ/Hydroxyglut_hydro"/>
</dbReference>
<proteinExistence type="predicted"/>
<dbReference type="SUPFAM" id="SSF56281">
    <property type="entry name" value="Metallo-hydrolase/oxidoreductase"/>
    <property type="match status" value="1"/>
</dbReference>
<sequence>MTPPLHDGALQIFDVDHGQCALLTIPFGPNHAYRVLIDCGHAVNFRGAPWYPGRHLQSLGVNYLDMLVCTNYDEDHMSGFPDLEACGITVGCILGNPTVPAGTIVRLKTEGGQNNLGRGIEAVANALAARQSIGWRQVPPDIPGVGMIWSWNPCTRFNDENNLSLVFTLDVYGHRFMFPGDLELQGWRHLLETCPPFRTTVAGVEVLIASHHGRRSGLYPEMFSVYGCSPKLVVISDDYKQYDTQETTGFYGSKASGIYGFRNEQGVRRVLTTRCDGPILFSFQGRECFVY</sequence>
<comment type="caution">
    <text evidence="1">The sequence shown here is derived from an EMBL/GenBank/DDBJ whole genome shotgun (WGS) entry which is preliminary data.</text>
</comment>
<dbReference type="EMBL" id="JBIGHX010000008">
    <property type="protein sequence ID" value="MFG6464060.1"/>
    <property type="molecule type" value="Genomic_DNA"/>
</dbReference>
<gene>
    <name evidence="1" type="ORF">ACG04Q_20980</name>
</gene>
<evidence type="ECO:0000313" key="1">
    <source>
        <dbReference type="EMBL" id="MFG6464060.1"/>
    </source>
</evidence>
<dbReference type="PANTHER" id="PTHR30619">
    <property type="entry name" value="DNA INTERNALIZATION/COMPETENCE PROTEIN COMEC/REC2"/>
    <property type="match status" value="1"/>
</dbReference>
<dbReference type="InterPro" id="IPR052159">
    <property type="entry name" value="Competence_DNA_uptake"/>
</dbReference>
<protein>
    <submittedName>
        <fullName evidence="1">ComEC/Rec2 family competence protein</fullName>
    </submittedName>
</protein>
<dbReference type="RefSeq" id="WP_394513327.1">
    <property type="nucleotide sequence ID" value="NZ_JBIGHX010000008.1"/>
</dbReference>
<evidence type="ECO:0000313" key="2">
    <source>
        <dbReference type="Proteomes" id="UP001606302"/>
    </source>
</evidence>
<name>A0ABW7GQ67_9BURK</name>
<organism evidence="1 2">
    <name type="scientific">Pelomonas lactea</name>
    <dbReference type="NCBI Taxonomy" id="3299030"/>
    <lineage>
        <taxon>Bacteria</taxon>
        <taxon>Pseudomonadati</taxon>
        <taxon>Pseudomonadota</taxon>
        <taxon>Betaproteobacteria</taxon>
        <taxon>Burkholderiales</taxon>
        <taxon>Sphaerotilaceae</taxon>
        <taxon>Roseateles</taxon>
    </lineage>
</organism>
<reference evidence="1 2" key="1">
    <citation type="submission" date="2024-08" db="EMBL/GenBank/DDBJ databases">
        <authorList>
            <person name="Lu H."/>
        </authorList>
    </citation>
    <scope>NUCLEOTIDE SEQUENCE [LARGE SCALE GENOMIC DNA]</scope>
    <source>
        <strain evidence="1 2">DXS20W</strain>
    </source>
</reference>
<accession>A0ABW7GQ67</accession>